<organism evidence="1 2">
    <name type="scientific">Caerostris extrusa</name>
    <name type="common">Bark spider</name>
    <name type="synonym">Caerostris bankana</name>
    <dbReference type="NCBI Taxonomy" id="172846"/>
    <lineage>
        <taxon>Eukaryota</taxon>
        <taxon>Metazoa</taxon>
        <taxon>Ecdysozoa</taxon>
        <taxon>Arthropoda</taxon>
        <taxon>Chelicerata</taxon>
        <taxon>Arachnida</taxon>
        <taxon>Araneae</taxon>
        <taxon>Araneomorphae</taxon>
        <taxon>Entelegynae</taxon>
        <taxon>Araneoidea</taxon>
        <taxon>Araneidae</taxon>
        <taxon>Caerostris</taxon>
    </lineage>
</organism>
<name>A0AAV4WVE2_CAEEX</name>
<dbReference type="Proteomes" id="UP001054945">
    <property type="component" value="Unassembled WGS sequence"/>
</dbReference>
<keyword evidence="2" id="KW-1185">Reference proteome</keyword>
<proteinExistence type="predicted"/>
<reference evidence="1 2" key="1">
    <citation type="submission" date="2021-06" db="EMBL/GenBank/DDBJ databases">
        <title>Caerostris extrusa draft genome.</title>
        <authorList>
            <person name="Kono N."/>
            <person name="Arakawa K."/>
        </authorList>
    </citation>
    <scope>NUCLEOTIDE SEQUENCE [LARGE SCALE GENOMIC DNA]</scope>
</reference>
<protein>
    <submittedName>
        <fullName evidence="1">Uncharacterized protein</fullName>
    </submittedName>
</protein>
<accession>A0AAV4WVE2</accession>
<comment type="caution">
    <text evidence="1">The sequence shown here is derived from an EMBL/GenBank/DDBJ whole genome shotgun (WGS) entry which is preliminary data.</text>
</comment>
<evidence type="ECO:0000313" key="2">
    <source>
        <dbReference type="Proteomes" id="UP001054945"/>
    </source>
</evidence>
<evidence type="ECO:0000313" key="1">
    <source>
        <dbReference type="EMBL" id="GIY85846.1"/>
    </source>
</evidence>
<dbReference type="AlphaFoldDB" id="A0AAV4WVE2"/>
<sequence>MLFPMKIPYGNSVCNETKCNEEGCVNSILHHRKSTNSFDIVARVIAQAIDHTRKSELYSIRMVHPPPPTPPPKCILCHSLISLIREPS</sequence>
<gene>
    <name evidence="1" type="ORF">CEXT_466231</name>
</gene>
<dbReference type="EMBL" id="BPLR01016701">
    <property type="protein sequence ID" value="GIY85846.1"/>
    <property type="molecule type" value="Genomic_DNA"/>
</dbReference>